<reference evidence="2 3" key="1">
    <citation type="journal article" date="2016" name="Genome Announc.">
        <title>Draft Genome Sequences of Five Rapidly Growing Mycobacterium Species, M. thermoresistibile, M. fortuitum subsp. acetamidolyticum, M. canariasense, M. brisbanense, and M. novocastrense.</title>
        <authorList>
            <person name="Katahira K."/>
            <person name="Ogura Y."/>
            <person name="Gotoh Y."/>
            <person name="Hayashi T."/>
        </authorList>
    </citation>
    <scope>NUCLEOTIDE SEQUENCE [LARGE SCALE GENOMIC DNA]</scope>
    <source>
        <strain evidence="2 3">JCM6362</strain>
    </source>
</reference>
<dbReference type="OrthoDB" id="3718343at2"/>
<dbReference type="Pfam" id="PF13701">
    <property type="entry name" value="DDE_Tnp_1_4"/>
    <property type="match status" value="1"/>
</dbReference>
<accession>A0A100XD76</accession>
<dbReference type="InterPro" id="IPR025668">
    <property type="entry name" value="Tnp_DDE_dom"/>
</dbReference>
<comment type="caution">
    <text evidence="2">The sequence shown here is derived from an EMBL/GenBank/DDBJ whole genome shotgun (WGS) entry which is preliminary data.</text>
</comment>
<dbReference type="STRING" id="1797.RMCT_1401"/>
<evidence type="ECO:0000313" key="3">
    <source>
        <dbReference type="Proteomes" id="UP000069654"/>
    </source>
</evidence>
<dbReference type="RefSeq" id="WP_003924782.1">
    <property type="nucleotide sequence ID" value="NZ_BCTB01000009.1"/>
</dbReference>
<feature type="domain" description="Transposase DDE" evidence="1">
    <location>
        <begin position="2"/>
        <end position="445"/>
    </location>
</feature>
<dbReference type="EMBL" id="BCTB01000009">
    <property type="protein sequence ID" value="GAT14431.1"/>
    <property type="molecule type" value="Genomic_DNA"/>
</dbReference>
<sequence length="455" mass="48879">MFDDDNLVSCAGLVPVMGQAEQTGLSDLLAQHVHITETRIKSGAANLAPKLATVIAAMCAGADCIDDVDVLRSGGMKTLFDNVYAPSTIGTLLREFTFGHNRQLESVLRHHLSALCGHVDLLPGAAQRVFVDIDSLLGPVYGHAKQGASYGHTKIAGKQVLRKGLSPLATTISTDTAAPVIAGMRLQAGKTGSGKGAGRMIAQAIVTARAAGASGQILVRGDSVYGRRAVVKACRRAGAQFSLVWTKNTAVRTAIAAIDEDAWIPVRYPGAVQDPDSGKWISDAEVAEIGYTAFASTKDAITARLIVRRVKDARHRDALFPVWRCHPFLTNSDEPTADADITNRHRAVVETTFADLIDGPLARMPSGHFGANSAWILCAGIAHNLLRGAATLAGEPHIVARGAMRRKIVNIPARLARPQRRPVLHLPSHWPWADAWLRLWHNLFRERPPPQTVPA</sequence>
<dbReference type="NCBIfam" id="NF033539">
    <property type="entry name" value="transpos_IS1380"/>
    <property type="match status" value="1"/>
</dbReference>
<dbReference type="Proteomes" id="UP000069654">
    <property type="component" value="Unassembled WGS sequence"/>
</dbReference>
<proteinExistence type="predicted"/>
<gene>
    <name evidence="2" type="ORF">RMCT_1401</name>
</gene>
<dbReference type="AlphaFoldDB" id="A0A100XD76"/>
<evidence type="ECO:0000259" key="1">
    <source>
        <dbReference type="Pfam" id="PF13701"/>
    </source>
</evidence>
<dbReference type="InterPro" id="IPR047960">
    <property type="entry name" value="Transpos_IS1380"/>
</dbReference>
<evidence type="ECO:0000313" key="2">
    <source>
        <dbReference type="EMBL" id="GAT14431.1"/>
    </source>
</evidence>
<protein>
    <submittedName>
        <fullName evidence="2">Transposase, IS4 family</fullName>
    </submittedName>
</protein>
<organism evidence="2 3">
    <name type="scientific">Mycolicibacterium thermoresistibile</name>
    <name type="common">Mycobacterium thermoresistibile</name>
    <dbReference type="NCBI Taxonomy" id="1797"/>
    <lineage>
        <taxon>Bacteria</taxon>
        <taxon>Bacillati</taxon>
        <taxon>Actinomycetota</taxon>
        <taxon>Actinomycetes</taxon>
        <taxon>Mycobacteriales</taxon>
        <taxon>Mycobacteriaceae</taxon>
        <taxon>Mycolicibacterium</taxon>
    </lineage>
</organism>
<reference evidence="3" key="2">
    <citation type="submission" date="2016-02" db="EMBL/GenBank/DDBJ databases">
        <title>Draft genome sequence of five rapidly growing Mycobacterium species.</title>
        <authorList>
            <person name="Katahira K."/>
            <person name="Gotou Y."/>
            <person name="Iida K."/>
            <person name="Ogura Y."/>
            <person name="Hayashi T."/>
        </authorList>
    </citation>
    <scope>NUCLEOTIDE SEQUENCE [LARGE SCALE GENOMIC DNA]</scope>
    <source>
        <strain evidence="3">JCM6362</strain>
    </source>
</reference>
<dbReference type="OMA" id="HMPSGQF"/>
<name>A0A100XD76_MYCTH</name>